<organism evidence="3 4">
    <name type="scientific">Haladaptatus paucihalophilus DX253</name>
    <dbReference type="NCBI Taxonomy" id="797209"/>
    <lineage>
        <taxon>Archaea</taxon>
        <taxon>Methanobacteriati</taxon>
        <taxon>Methanobacteriota</taxon>
        <taxon>Stenosarchaea group</taxon>
        <taxon>Halobacteria</taxon>
        <taxon>Halobacteriales</taxon>
        <taxon>Haladaptataceae</taxon>
        <taxon>Haladaptatus</taxon>
    </lineage>
</organism>
<sequence length="303" mass="32312">MDDEMADAVARIEAMGVPPWHALSVESARRVEDDVFTADNRAQVAFVRNLSIPGPRGEIPIRVYRPDVQDAPVVVFYHGGGWTLGTLDSIDGVCRELANRAECVVVSVDYRLAPEHPFPAGVDDAVAALEWAADHATAFGGDPARLGVAGTSAGGNLAAATALYARDFGGPTLSHQSLLYPITNHAFDTDSYEENGDGPLLTRADMEWFWSHYLRSPVDGRNPFASPLRARDLSDLPPATVVTCGHDPLRDEGIAYADRLADAGVSVEHDHYPGMAHGFLSLTGDVTAADEAMDAVASSLGSM</sequence>
<dbReference type="SUPFAM" id="SSF53474">
    <property type="entry name" value="alpha/beta-Hydrolases"/>
    <property type="match status" value="1"/>
</dbReference>
<evidence type="ECO:0000313" key="3">
    <source>
        <dbReference type="EMBL" id="SHK04397.1"/>
    </source>
</evidence>
<evidence type="ECO:0000313" key="4">
    <source>
        <dbReference type="Proteomes" id="UP000184203"/>
    </source>
</evidence>
<name>A0A1M6P917_HALPU</name>
<proteinExistence type="predicted"/>
<dbReference type="InterPro" id="IPR029058">
    <property type="entry name" value="AB_hydrolase_fold"/>
</dbReference>
<protein>
    <submittedName>
        <fullName evidence="3">Acetyl esterase</fullName>
    </submittedName>
</protein>
<dbReference type="PROSITE" id="PS00122">
    <property type="entry name" value="CARBOXYLESTERASE_B_1"/>
    <property type="match status" value="1"/>
</dbReference>
<dbReference type="InterPro" id="IPR050300">
    <property type="entry name" value="GDXG_lipolytic_enzyme"/>
</dbReference>
<evidence type="ECO:0000256" key="1">
    <source>
        <dbReference type="ARBA" id="ARBA00022801"/>
    </source>
</evidence>
<keyword evidence="4" id="KW-1185">Reference proteome</keyword>
<accession>A0A1M6P917</accession>
<reference evidence="4" key="1">
    <citation type="submission" date="2016-11" db="EMBL/GenBank/DDBJ databases">
        <authorList>
            <person name="Varghese N."/>
            <person name="Submissions S."/>
        </authorList>
    </citation>
    <scope>NUCLEOTIDE SEQUENCE [LARGE SCALE GENOMIC DNA]</scope>
    <source>
        <strain evidence="4">DX253</strain>
    </source>
</reference>
<dbReference type="InterPro" id="IPR019826">
    <property type="entry name" value="Carboxylesterase_B_AS"/>
</dbReference>
<gene>
    <name evidence="3" type="ORF">SAMN05444342_0379</name>
</gene>
<dbReference type="PANTHER" id="PTHR48081:SF8">
    <property type="entry name" value="ALPHA_BETA HYDROLASE FOLD-3 DOMAIN-CONTAINING PROTEIN-RELATED"/>
    <property type="match status" value="1"/>
</dbReference>
<keyword evidence="1" id="KW-0378">Hydrolase</keyword>
<dbReference type="EMBL" id="FRAN01000001">
    <property type="protein sequence ID" value="SHK04397.1"/>
    <property type="molecule type" value="Genomic_DNA"/>
</dbReference>
<dbReference type="InterPro" id="IPR013094">
    <property type="entry name" value="AB_hydrolase_3"/>
</dbReference>
<dbReference type="Pfam" id="PF07859">
    <property type="entry name" value="Abhydrolase_3"/>
    <property type="match status" value="1"/>
</dbReference>
<dbReference type="AlphaFoldDB" id="A0A1M6P917"/>
<dbReference type="Gene3D" id="3.40.50.1820">
    <property type="entry name" value="alpha/beta hydrolase"/>
    <property type="match status" value="1"/>
</dbReference>
<dbReference type="RefSeq" id="WP_018128691.1">
    <property type="nucleotide sequence ID" value="NZ_AQXI01000001.1"/>
</dbReference>
<feature type="domain" description="Alpha/beta hydrolase fold-3" evidence="2">
    <location>
        <begin position="74"/>
        <end position="280"/>
    </location>
</feature>
<dbReference type="PANTHER" id="PTHR48081">
    <property type="entry name" value="AB HYDROLASE SUPERFAMILY PROTEIN C4A8.06C"/>
    <property type="match status" value="1"/>
</dbReference>
<evidence type="ECO:0000259" key="2">
    <source>
        <dbReference type="Pfam" id="PF07859"/>
    </source>
</evidence>
<dbReference type="Proteomes" id="UP000184203">
    <property type="component" value="Unassembled WGS sequence"/>
</dbReference>
<dbReference type="FunFam" id="3.40.50.1820:FF:000089">
    <property type="entry name" value="Alpha/beta hydrolase"/>
    <property type="match status" value="1"/>
</dbReference>
<dbReference type="GO" id="GO:0016787">
    <property type="term" value="F:hydrolase activity"/>
    <property type="evidence" value="ECO:0007669"/>
    <property type="project" value="UniProtKB-KW"/>
</dbReference>